<dbReference type="PANTHER" id="PTHR30404">
    <property type="entry name" value="N-ACETYLMURAMOYL-L-ALANINE AMIDASE"/>
    <property type="match status" value="1"/>
</dbReference>
<dbReference type="Gene3D" id="2.60.40.3500">
    <property type="match status" value="1"/>
</dbReference>
<dbReference type="STRING" id="395493.BegalDRAFT_0507"/>
<evidence type="ECO:0000256" key="2">
    <source>
        <dbReference type="ARBA" id="ARBA00004418"/>
    </source>
</evidence>
<feature type="domain" description="MurNAc-LAA" evidence="10">
    <location>
        <begin position="281"/>
        <end position="438"/>
    </location>
</feature>
<dbReference type="HOGENOM" id="CLU_014322_2_3_6"/>
<comment type="subcellular location">
    <subcellularLocation>
        <location evidence="2">Periplasm</location>
    </subcellularLocation>
</comment>
<keyword evidence="6" id="KW-0574">Periplasm</keyword>
<dbReference type="Proteomes" id="UP000005744">
    <property type="component" value="Unassembled WGS sequence"/>
</dbReference>
<evidence type="ECO:0000256" key="5">
    <source>
        <dbReference type="ARBA" id="ARBA00022729"/>
    </source>
</evidence>
<evidence type="ECO:0000256" key="1">
    <source>
        <dbReference type="ARBA" id="ARBA00001561"/>
    </source>
</evidence>
<evidence type="ECO:0000256" key="8">
    <source>
        <dbReference type="ARBA" id="ARBA00023316"/>
    </source>
</evidence>
<evidence type="ECO:0000256" key="9">
    <source>
        <dbReference type="ARBA" id="ARBA00074581"/>
    </source>
</evidence>
<dbReference type="CDD" id="cd02696">
    <property type="entry name" value="MurNAc-LAA"/>
    <property type="match status" value="1"/>
</dbReference>
<evidence type="ECO:0000313" key="12">
    <source>
        <dbReference type="Proteomes" id="UP000005744"/>
    </source>
</evidence>
<proteinExistence type="inferred from homology"/>
<dbReference type="SMART" id="SM00646">
    <property type="entry name" value="Ami_3"/>
    <property type="match status" value="1"/>
</dbReference>
<sequence>MWYLTKFRVFLLVFLCVIATHVRAESVQLQSMQVATDTATSVRLLFDFSSPVRYRIFSLSNPERLVIDLENTKLSTSLVNFAKNHPLIQNIRSAPRNNNDLRIVLDLHAPVRTKSFLLKPAGIIGHRLNIDILSGQTTQITQAPPATQRSLAQMASTSSPRNPLVISLPPPSTNSTLANQSLNQTAPNNRLNAQATIPTNRPRQLTPVIPKKDGNGRELIVAIDAGHGGIDPGAIGKQGTYEKTVVLAIARQLASLLEREYGMRPVLIRDGDYFLKLRERIDLARQHQADLFISIHADAVAEGNGNVRGSSVYMLSQRGASSEAALWLAEKENAADLLGGVSLNDKDDLLASVLLDLSQTGTLEASAHAAEQILNGLRQVNKTHLSKVQRAGFLVLRSPDIPSVLVETAFISNLEEERKLNDPVYQRQLAQAILQGIRGYFAKYAPPGTQLAQR</sequence>
<evidence type="ECO:0000256" key="7">
    <source>
        <dbReference type="ARBA" id="ARBA00022801"/>
    </source>
</evidence>
<dbReference type="InterPro" id="IPR002508">
    <property type="entry name" value="MurNAc-LAA_cat"/>
</dbReference>
<organism evidence="11 12">
    <name type="scientific">Beggiatoa alba B18LD</name>
    <dbReference type="NCBI Taxonomy" id="395493"/>
    <lineage>
        <taxon>Bacteria</taxon>
        <taxon>Pseudomonadati</taxon>
        <taxon>Pseudomonadota</taxon>
        <taxon>Gammaproteobacteria</taxon>
        <taxon>Thiotrichales</taxon>
        <taxon>Thiotrichaceae</taxon>
        <taxon>Beggiatoa</taxon>
    </lineage>
</organism>
<evidence type="ECO:0000256" key="3">
    <source>
        <dbReference type="ARBA" id="ARBA00010860"/>
    </source>
</evidence>
<dbReference type="Gene3D" id="3.40.630.40">
    <property type="entry name" value="Zn-dependent exopeptidases"/>
    <property type="match status" value="1"/>
</dbReference>
<keyword evidence="7" id="KW-0378">Hydrolase</keyword>
<comment type="catalytic activity">
    <reaction evidence="1">
        <text>Hydrolyzes the link between N-acetylmuramoyl residues and L-amino acid residues in certain cell-wall glycopeptides.</text>
        <dbReference type="EC" id="3.5.1.28"/>
    </reaction>
</comment>
<dbReference type="EMBL" id="JH600070">
    <property type="protein sequence ID" value="EIJ41425.1"/>
    <property type="molecule type" value="Genomic_DNA"/>
</dbReference>
<evidence type="ECO:0000256" key="6">
    <source>
        <dbReference type="ARBA" id="ARBA00022764"/>
    </source>
</evidence>
<reference evidence="11 12" key="1">
    <citation type="submission" date="2011-11" db="EMBL/GenBank/DDBJ databases">
        <title>Improved High-Quality Draft sequence of Beggiatoa alba B18lD.</title>
        <authorList>
            <consortium name="US DOE Joint Genome Institute"/>
            <person name="Lucas S."/>
            <person name="Han J."/>
            <person name="Lapidus A."/>
            <person name="Cheng J.-F."/>
            <person name="Goodwin L."/>
            <person name="Pitluck S."/>
            <person name="Peters L."/>
            <person name="Mikhailova N."/>
            <person name="Held B."/>
            <person name="Detter J.C."/>
            <person name="Han C."/>
            <person name="Tapia R."/>
            <person name="Land M."/>
            <person name="Hauser L."/>
            <person name="Kyrpides N."/>
            <person name="Ivanova N."/>
            <person name="Pagani I."/>
            <person name="Samuel K."/>
            <person name="Teske A."/>
            <person name="Mueller J."/>
            <person name="Woyke T."/>
        </authorList>
    </citation>
    <scope>NUCLEOTIDE SEQUENCE [LARGE SCALE GENOMIC DNA]</scope>
    <source>
        <strain evidence="11 12">B18LD</strain>
    </source>
</reference>
<keyword evidence="12" id="KW-1185">Reference proteome</keyword>
<keyword evidence="5" id="KW-0732">Signal</keyword>
<evidence type="ECO:0000313" key="11">
    <source>
        <dbReference type="EMBL" id="EIJ41425.1"/>
    </source>
</evidence>
<dbReference type="GO" id="GO:0009253">
    <property type="term" value="P:peptidoglycan catabolic process"/>
    <property type="evidence" value="ECO:0007669"/>
    <property type="project" value="InterPro"/>
</dbReference>
<dbReference type="InterPro" id="IPR021731">
    <property type="entry name" value="AMIN_dom"/>
</dbReference>
<protein>
    <recommendedName>
        <fullName evidence="9">N-acetylmuramoyl-L-alanine amidase AmiC</fullName>
        <ecNumber evidence="4">3.5.1.28</ecNumber>
    </recommendedName>
</protein>
<gene>
    <name evidence="11" type="ORF">BegalDRAFT_0507</name>
</gene>
<comment type="similarity">
    <text evidence="3">Belongs to the N-acetylmuramoyl-L-alanine amidase 3 family.</text>
</comment>
<dbReference type="GO" id="GO:0008745">
    <property type="term" value="F:N-acetylmuramoyl-L-alanine amidase activity"/>
    <property type="evidence" value="ECO:0007669"/>
    <property type="project" value="UniProtKB-EC"/>
</dbReference>
<dbReference type="Pfam" id="PF11741">
    <property type="entry name" value="AMIN"/>
    <property type="match status" value="1"/>
</dbReference>
<dbReference type="PANTHER" id="PTHR30404:SF0">
    <property type="entry name" value="N-ACETYLMURAMOYL-L-ALANINE AMIDASE AMIC"/>
    <property type="match status" value="1"/>
</dbReference>
<dbReference type="GO" id="GO:0071555">
    <property type="term" value="P:cell wall organization"/>
    <property type="evidence" value="ECO:0007669"/>
    <property type="project" value="UniProtKB-KW"/>
</dbReference>
<dbReference type="InterPro" id="IPR050695">
    <property type="entry name" value="N-acetylmuramoyl_amidase_3"/>
</dbReference>
<dbReference type="Pfam" id="PF01520">
    <property type="entry name" value="Amidase_3"/>
    <property type="match status" value="1"/>
</dbReference>
<dbReference type="EC" id="3.5.1.28" evidence="4"/>
<dbReference type="GO" id="GO:0030288">
    <property type="term" value="C:outer membrane-bounded periplasmic space"/>
    <property type="evidence" value="ECO:0007669"/>
    <property type="project" value="TreeGrafter"/>
</dbReference>
<accession>I3CCT2</accession>
<dbReference type="eggNOG" id="COG0860">
    <property type="taxonomic scope" value="Bacteria"/>
</dbReference>
<dbReference type="SUPFAM" id="SSF53187">
    <property type="entry name" value="Zn-dependent exopeptidases"/>
    <property type="match status" value="1"/>
</dbReference>
<keyword evidence="8" id="KW-0961">Cell wall biogenesis/degradation</keyword>
<dbReference type="FunFam" id="3.40.630.40:FF:000001">
    <property type="entry name" value="N-acetylmuramoyl-L-alanine amidase"/>
    <property type="match status" value="1"/>
</dbReference>
<dbReference type="AlphaFoldDB" id="I3CCT2"/>
<evidence type="ECO:0000256" key="4">
    <source>
        <dbReference type="ARBA" id="ARBA00011901"/>
    </source>
</evidence>
<name>I3CCT2_9GAMM</name>
<evidence type="ECO:0000259" key="10">
    <source>
        <dbReference type="SMART" id="SM00646"/>
    </source>
</evidence>